<name>A0A7V6DNS7_9BACT</name>
<organism evidence="2">
    <name type="scientific">Desulfobacca acetoxidans</name>
    <dbReference type="NCBI Taxonomy" id="60893"/>
    <lineage>
        <taxon>Bacteria</taxon>
        <taxon>Pseudomonadati</taxon>
        <taxon>Thermodesulfobacteriota</taxon>
        <taxon>Desulfobaccia</taxon>
        <taxon>Desulfobaccales</taxon>
        <taxon>Desulfobaccaceae</taxon>
        <taxon>Desulfobacca</taxon>
    </lineage>
</organism>
<reference evidence="2" key="1">
    <citation type="journal article" date="2020" name="mSystems">
        <title>Genome- and Community-Level Interaction Insights into Carbon Utilization and Element Cycling Functions of Hydrothermarchaeota in Hydrothermal Sediment.</title>
        <authorList>
            <person name="Zhou Z."/>
            <person name="Liu Y."/>
            <person name="Xu W."/>
            <person name="Pan J."/>
            <person name="Luo Z.H."/>
            <person name="Li M."/>
        </authorList>
    </citation>
    <scope>NUCLEOTIDE SEQUENCE [LARGE SCALE GENOMIC DNA]</scope>
    <source>
        <strain evidence="2">SpSt-767</strain>
    </source>
</reference>
<feature type="region of interest" description="Disordered" evidence="1">
    <location>
        <begin position="1"/>
        <end position="20"/>
    </location>
</feature>
<dbReference type="EMBL" id="DTGR01000030">
    <property type="protein sequence ID" value="HHS28451.1"/>
    <property type="molecule type" value="Genomic_DNA"/>
</dbReference>
<feature type="compositionally biased region" description="Basic residues" evidence="1">
    <location>
        <begin position="1"/>
        <end position="10"/>
    </location>
</feature>
<proteinExistence type="predicted"/>
<evidence type="ECO:0000313" key="2">
    <source>
        <dbReference type="EMBL" id="HHS28451.1"/>
    </source>
</evidence>
<comment type="caution">
    <text evidence="2">The sequence shown here is derived from an EMBL/GenBank/DDBJ whole genome shotgun (WGS) entry which is preliminary data.</text>
</comment>
<dbReference type="AlphaFoldDB" id="A0A7V6DNS7"/>
<accession>A0A7V6DNS7</accession>
<gene>
    <name evidence="2" type="ORF">ENV52_01955</name>
</gene>
<evidence type="ECO:0000256" key="1">
    <source>
        <dbReference type="SAM" id="MobiDB-lite"/>
    </source>
</evidence>
<protein>
    <submittedName>
        <fullName evidence="2">Uncharacterized protein</fullName>
    </submittedName>
</protein>
<sequence>MNDRHKKSRRGGATLTPLAPGDAAALQETLARLQEALAAGADQESLHNLVTPRPDDLAWDLHLIQALGKIPQAGMPALLAALFKTSPDKERHKAVKKALHALKTRGVPVPAELFSRQEAEGTGTPGAAALQARVSSILGNGERYVILEGPREILGGNLLVARLSDVHGIRECHLLVLTRKRREEFWQELSSQGLDAWAKTPPAYVLRLLEEALALTPDGEPSRDDYLPVRETLWRRLGRPEDTPALEEVLPPLSPAERGAYLEQSRKLAVSDLCRTFLPGPERIFPWIEKLKATQDSPLILSEQQQRLRQEGVLDAATATLFPKEQRALWGRRLLELAHFLDLSGRSEEARAAQAAGEDLIQGERSALAGENPFLQELVRYSLMLAWEFLQQQEPQPETSRLLPPAEPLIRR</sequence>